<evidence type="ECO:0000256" key="2">
    <source>
        <dbReference type="SAM" id="MobiDB-lite"/>
    </source>
</evidence>
<keyword evidence="1" id="KW-0539">Nucleus</keyword>
<feature type="compositionally biased region" description="Polar residues" evidence="2">
    <location>
        <begin position="355"/>
        <end position="369"/>
    </location>
</feature>
<name>A0A0K8UFE2_BACLA</name>
<dbReference type="InterPro" id="IPR039353">
    <property type="entry name" value="TF_Adf1"/>
</dbReference>
<feature type="region of interest" description="Disordered" evidence="2">
    <location>
        <begin position="324"/>
        <end position="464"/>
    </location>
</feature>
<protein>
    <recommendedName>
        <fullName evidence="6">MADF domain-containing protein</fullName>
    </recommendedName>
</protein>
<evidence type="ECO:0008006" key="6">
    <source>
        <dbReference type="Google" id="ProtNLM"/>
    </source>
</evidence>
<evidence type="ECO:0000313" key="5">
    <source>
        <dbReference type="EMBL" id="JAI25283.1"/>
    </source>
</evidence>
<evidence type="ECO:0000256" key="1">
    <source>
        <dbReference type="PROSITE-ProRule" id="PRU00371"/>
    </source>
</evidence>
<dbReference type="GO" id="GO:0006357">
    <property type="term" value="P:regulation of transcription by RNA polymerase II"/>
    <property type="evidence" value="ECO:0007669"/>
    <property type="project" value="TreeGrafter"/>
</dbReference>
<dbReference type="GO" id="GO:0005667">
    <property type="term" value="C:transcription regulator complex"/>
    <property type="evidence" value="ECO:0007669"/>
    <property type="project" value="TreeGrafter"/>
</dbReference>
<dbReference type="AlphaFoldDB" id="A0A0K8UFE2"/>
<feature type="domain" description="MADF" evidence="3">
    <location>
        <begin position="27"/>
        <end position="111"/>
    </location>
</feature>
<dbReference type="PROSITE" id="PS51031">
    <property type="entry name" value="BESS"/>
    <property type="match status" value="1"/>
</dbReference>
<dbReference type="OrthoDB" id="10262320at2759"/>
<feature type="compositionally biased region" description="Polar residues" evidence="2">
    <location>
        <begin position="398"/>
        <end position="436"/>
    </location>
</feature>
<dbReference type="EMBL" id="GDHF01027031">
    <property type="protein sequence ID" value="JAI25283.1"/>
    <property type="molecule type" value="Transcribed_RNA"/>
</dbReference>
<dbReference type="Pfam" id="PF02944">
    <property type="entry name" value="BESS"/>
    <property type="match status" value="1"/>
</dbReference>
<dbReference type="GO" id="GO:0003677">
    <property type="term" value="F:DNA binding"/>
    <property type="evidence" value="ECO:0007669"/>
    <property type="project" value="InterPro"/>
</dbReference>
<comment type="subcellular location">
    <subcellularLocation>
        <location evidence="1">Nucleus</location>
    </subcellularLocation>
</comment>
<feature type="domain" description="BESS" evidence="4">
    <location>
        <begin position="521"/>
        <end position="560"/>
    </location>
</feature>
<feature type="compositionally biased region" description="Polar residues" evidence="2">
    <location>
        <begin position="324"/>
        <end position="338"/>
    </location>
</feature>
<dbReference type="PANTHER" id="PTHR12243">
    <property type="entry name" value="MADF DOMAIN TRANSCRIPTION FACTOR"/>
    <property type="match status" value="1"/>
</dbReference>
<organism evidence="5">
    <name type="scientific">Bactrocera latifrons</name>
    <name type="common">Malaysian fruit fly</name>
    <name type="synonym">Chaetodacus latifrons</name>
    <dbReference type="NCBI Taxonomy" id="174628"/>
    <lineage>
        <taxon>Eukaryota</taxon>
        <taxon>Metazoa</taxon>
        <taxon>Ecdysozoa</taxon>
        <taxon>Arthropoda</taxon>
        <taxon>Hexapoda</taxon>
        <taxon>Insecta</taxon>
        <taxon>Pterygota</taxon>
        <taxon>Neoptera</taxon>
        <taxon>Endopterygota</taxon>
        <taxon>Diptera</taxon>
        <taxon>Brachycera</taxon>
        <taxon>Muscomorpha</taxon>
        <taxon>Tephritoidea</taxon>
        <taxon>Tephritidae</taxon>
        <taxon>Bactrocera</taxon>
        <taxon>Bactrocera</taxon>
    </lineage>
</organism>
<dbReference type="SMART" id="SM00595">
    <property type="entry name" value="MADF"/>
    <property type="match status" value="1"/>
</dbReference>
<dbReference type="InterPro" id="IPR006578">
    <property type="entry name" value="MADF-dom"/>
</dbReference>
<dbReference type="Pfam" id="PF10545">
    <property type="entry name" value="MADF_DNA_bdg"/>
    <property type="match status" value="1"/>
</dbReference>
<dbReference type="PROSITE" id="PS51029">
    <property type="entry name" value="MADF"/>
    <property type="match status" value="1"/>
</dbReference>
<dbReference type="InterPro" id="IPR004210">
    <property type="entry name" value="BESS_motif"/>
</dbReference>
<dbReference type="GO" id="GO:0005634">
    <property type="term" value="C:nucleus"/>
    <property type="evidence" value="ECO:0007669"/>
    <property type="project" value="UniProtKB-SubCell"/>
</dbReference>
<reference evidence="5" key="1">
    <citation type="submission" date="2015-06" db="EMBL/GenBank/DDBJ databases">
        <authorList>
            <person name="Hoefler B.C."/>
            <person name="Straight P.D."/>
        </authorList>
    </citation>
    <scope>NUCLEOTIDE SEQUENCE</scope>
</reference>
<feature type="compositionally biased region" description="Basic residues" evidence="2">
    <location>
        <begin position="437"/>
        <end position="454"/>
    </location>
</feature>
<accession>A0A0K8UFE2</accession>
<proteinExistence type="predicted"/>
<evidence type="ECO:0000259" key="3">
    <source>
        <dbReference type="PROSITE" id="PS51029"/>
    </source>
</evidence>
<evidence type="ECO:0000259" key="4">
    <source>
        <dbReference type="PROSITE" id="PS51031"/>
    </source>
</evidence>
<sequence>MANDYYANVTGVPSCSSSRWLTEEVFKLIDMVQHDEAIYNPRHKYYFCRPYVENFWREVDQKLEKNPGASLAKWTNLRISFRREYTNYLEEKIPPCWTYFDRMFFLHPYLRKKHTPPKSLDSQVQDALVRISSLSDRLQRERTAAVAANAAAALSGNNVTNDVHSSILHSQQTHQQPIDNYLEYFDDAEPNNSDDLEDVMEDEQRNRFRQSDAHVHTLNNDIKSECDDVKSDVDDYEPEIAAVRQEEEDNELEEMEMRNFMMDSYASSSTTTIPLEDRRAQLRMQQFMRLQSRSYQDEFRIKRPRSRDSISSTHAIAAAGSGNLATTAGSSLHTNSHPSAPPIPPVSGSGHTRVHSSQGSTVSTHTNISLVRPTLAKPMELVSTTSSNSGPGGLSVGTGISTGNALTNNPNNDADFNASSTSSISNQVATTSTAMSHQHHQRHSTASHHTHNYSHHSAGGSANSHHRLEIASVSSGTAGAGLSSSNAASAVVPVSTLVNSANTAAPPPAPQSHVELCDCKTDPDAMFLMSLLPDIQKLNGRDRGKIKIAFQNILQDYLYPD</sequence>
<dbReference type="PANTHER" id="PTHR12243:SF69">
    <property type="entry name" value="SI:CH73-59F11.3"/>
    <property type="match status" value="1"/>
</dbReference>
<gene>
    <name evidence="5" type="ORF">c1_g2_i4</name>
</gene>